<name>A0A974GWL6_SEDHY</name>
<keyword evidence="1" id="KW-1133">Transmembrane helix</keyword>
<protein>
    <submittedName>
        <fullName evidence="2">DUF3810 domain-containing protein</fullName>
    </submittedName>
</protein>
<dbReference type="AlphaFoldDB" id="A0A974GWL6"/>
<feature type="transmembrane region" description="Helical" evidence="1">
    <location>
        <begin position="55"/>
        <end position="77"/>
    </location>
</feature>
<proteinExistence type="predicted"/>
<gene>
    <name evidence="2" type="ORF">HZF24_10780</name>
</gene>
<evidence type="ECO:0000313" key="2">
    <source>
        <dbReference type="EMBL" id="NYB74619.1"/>
    </source>
</evidence>
<dbReference type="RefSeq" id="WP_179238321.1">
    <property type="nucleotide sequence ID" value="NZ_JACBNQ010000011.1"/>
</dbReference>
<dbReference type="EMBL" id="JACBNQ010000011">
    <property type="protein sequence ID" value="NYB74619.1"/>
    <property type="molecule type" value="Genomic_DNA"/>
</dbReference>
<comment type="caution">
    <text evidence="2">The sequence shown here is derived from an EMBL/GenBank/DDBJ whole genome shotgun (WGS) entry which is preliminary data.</text>
</comment>
<keyword evidence="1" id="KW-0812">Transmembrane</keyword>
<dbReference type="InterPro" id="IPR024294">
    <property type="entry name" value="DUF3810"/>
</dbReference>
<dbReference type="Pfam" id="PF12725">
    <property type="entry name" value="DUF3810"/>
    <property type="match status" value="1"/>
</dbReference>
<evidence type="ECO:0000313" key="3">
    <source>
        <dbReference type="Proteomes" id="UP000611629"/>
    </source>
</evidence>
<keyword evidence="3" id="KW-1185">Reference proteome</keyword>
<feature type="transmembrane region" description="Helical" evidence="1">
    <location>
        <begin position="89"/>
        <end position="110"/>
    </location>
</feature>
<sequence>MRKKLLILLPASLAMTLFAKYVPGFAEFYALKIYPVFAGAISFFTSKVKFSLTEFIILVSIAGLTVYFFFAAIKSILEKDMNYIRSFTLNILAVISVIYFLFVLFCGINYHRNEFTYYSTLEIKESSTNELINLCEILISDANEMRANLSTGSEGVSELFDEDYYEIAVKAKNSFAEIAEKYSVLKGRYPAPKPVLFSDIMSHMGITGMFFPYTFEANVNVSIPSYQLPAVMLHELVHLRGFMREDEANFISYLACINSGFDDFYYSGTMLALSYSMNALYREDYGEFARLYAMYSEDVKNDLKYSSDYWKRFEGKAAEISNKVNDTYLKANNQQDGVKSYGRMVDLLIAYYN</sequence>
<reference evidence="2" key="1">
    <citation type="submission" date="2020-07" db="EMBL/GenBank/DDBJ databases">
        <title>Genomic analysis of a strain of Sedimentibacter Hydroxybenzoicus DSM7310.</title>
        <authorList>
            <person name="Ma S."/>
        </authorList>
    </citation>
    <scope>NUCLEOTIDE SEQUENCE</scope>
    <source>
        <strain evidence="2">DSM 7310</strain>
    </source>
</reference>
<accession>A0A974GWL6</accession>
<keyword evidence="1" id="KW-0472">Membrane</keyword>
<organism evidence="2 3">
    <name type="scientific">Sedimentibacter hydroxybenzoicus DSM 7310</name>
    <dbReference type="NCBI Taxonomy" id="1123245"/>
    <lineage>
        <taxon>Bacteria</taxon>
        <taxon>Bacillati</taxon>
        <taxon>Bacillota</taxon>
        <taxon>Tissierellia</taxon>
        <taxon>Sedimentibacter</taxon>
    </lineage>
</organism>
<evidence type="ECO:0000256" key="1">
    <source>
        <dbReference type="SAM" id="Phobius"/>
    </source>
</evidence>
<dbReference type="Proteomes" id="UP000611629">
    <property type="component" value="Unassembled WGS sequence"/>
</dbReference>